<dbReference type="AlphaFoldDB" id="A0AAW1H851"/>
<evidence type="ECO:0000313" key="12">
    <source>
        <dbReference type="EMBL" id="KAK9672231.1"/>
    </source>
</evidence>
<evidence type="ECO:0000256" key="5">
    <source>
        <dbReference type="ARBA" id="ARBA00022741"/>
    </source>
</evidence>
<dbReference type="EC" id="2.7.11.1" evidence="2"/>
<dbReference type="Gene3D" id="3.30.310.80">
    <property type="entry name" value="Kinase associated domain 1, KA1"/>
    <property type="match status" value="1"/>
</dbReference>
<comment type="caution">
    <text evidence="12">The sequence shown here is derived from an EMBL/GenBank/DDBJ whole genome shotgun (WGS) entry which is preliminary data.</text>
</comment>
<reference evidence="12" key="1">
    <citation type="submission" date="2024-03" db="EMBL/GenBank/DDBJ databases">
        <title>WGS assembly of Saponaria officinalis var. Norfolk2.</title>
        <authorList>
            <person name="Jenkins J."/>
            <person name="Shu S."/>
            <person name="Grimwood J."/>
            <person name="Barry K."/>
            <person name="Goodstein D."/>
            <person name="Schmutz J."/>
            <person name="Leebens-Mack J."/>
            <person name="Osbourn A."/>
        </authorList>
    </citation>
    <scope>NUCLEOTIDE SEQUENCE [LARGE SCALE GENOMIC DNA]</scope>
    <source>
        <strain evidence="12">JIC</strain>
    </source>
</reference>
<dbReference type="CDD" id="cd12122">
    <property type="entry name" value="AMPKA_C"/>
    <property type="match status" value="1"/>
</dbReference>
<keyword evidence="7" id="KW-0067">ATP-binding</keyword>
<organism evidence="12 13">
    <name type="scientific">Saponaria officinalis</name>
    <name type="common">Common soapwort</name>
    <name type="synonym">Lychnis saponaria</name>
    <dbReference type="NCBI Taxonomy" id="3572"/>
    <lineage>
        <taxon>Eukaryota</taxon>
        <taxon>Viridiplantae</taxon>
        <taxon>Streptophyta</taxon>
        <taxon>Embryophyta</taxon>
        <taxon>Tracheophyta</taxon>
        <taxon>Spermatophyta</taxon>
        <taxon>Magnoliopsida</taxon>
        <taxon>eudicotyledons</taxon>
        <taxon>Gunneridae</taxon>
        <taxon>Pentapetalae</taxon>
        <taxon>Caryophyllales</taxon>
        <taxon>Caryophyllaceae</taxon>
        <taxon>Caryophylleae</taxon>
        <taxon>Saponaria</taxon>
    </lineage>
</organism>
<dbReference type="Gene3D" id="1.10.8.10">
    <property type="entry name" value="DNA helicase RuvA subunit, C-terminal domain"/>
    <property type="match status" value="1"/>
</dbReference>
<dbReference type="InterPro" id="IPR028375">
    <property type="entry name" value="KA1/Ssp2_C"/>
</dbReference>
<comment type="similarity">
    <text evidence="1">Belongs to the protein kinase superfamily. CAMK Ser/Thr protein kinase family. SNF1 subfamily.</text>
</comment>
<gene>
    <name evidence="12" type="ORF">RND81_12G086300</name>
</gene>
<evidence type="ECO:0000259" key="11">
    <source>
        <dbReference type="PROSITE" id="PS50032"/>
    </source>
</evidence>
<keyword evidence="6" id="KW-0418">Kinase</keyword>
<comment type="catalytic activity">
    <reaction evidence="8">
        <text>L-threonyl-[protein] + ATP = O-phospho-L-threonyl-[protein] + ADP + H(+)</text>
        <dbReference type="Rhea" id="RHEA:46608"/>
        <dbReference type="Rhea" id="RHEA-COMP:11060"/>
        <dbReference type="Rhea" id="RHEA-COMP:11605"/>
        <dbReference type="ChEBI" id="CHEBI:15378"/>
        <dbReference type="ChEBI" id="CHEBI:30013"/>
        <dbReference type="ChEBI" id="CHEBI:30616"/>
        <dbReference type="ChEBI" id="CHEBI:61977"/>
        <dbReference type="ChEBI" id="CHEBI:456216"/>
        <dbReference type="EC" id="2.7.11.1"/>
    </reaction>
</comment>
<dbReference type="Pfam" id="PF02149">
    <property type="entry name" value="KA1"/>
    <property type="match status" value="1"/>
</dbReference>
<dbReference type="GO" id="GO:0004674">
    <property type="term" value="F:protein serine/threonine kinase activity"/>
    <property type="evidence" value="ECO:0007669"/>
    <property type="project" value="UniProtKB-KW"/>
</dbReference>
<dbReference type="SUPFAM" id="SSF103243">
    <property type="entry name" value="KA1-like"/>
    <property type="match status" value="1"/>
</dbReference>
<dbReference type="InterPro" id="IPR015940">
    <property type="entry name" value="UBA"/>
</dbReference>
<dbReference type="Proteomes" id="UP001443914">
    <property type="component" value="Unassembled WGS sequence"/>
</dbReference>
<keyword evidence="3" id="KW-0723">Serine/threonine-protein kinase</keyword>
<sequence>MLVVDPMKRITIPEIRLHSWFQAHLPRYLAVPPPDTMQQAKKIDKDILQEVVRMGFDGNELIESLHNRLQNEGTVAYYLLFDNHFRASNGYLGAEFQELMDINVSPAHPNDVTSPASANRYHGYADYQGIGLRQQFPVERKWTLGLQSRAHPREIMSEVLKGLRELNVCWKKIGHYNMKCRWIPGIPGQHEGMVSNPADSDHCFANEASIVENDGVSRSPHVVKFEVQLYKTLDEKYLLDLQRVQGPQMLFLEICAAFLAQLRVL</sequence>
<proteinExistence type="inferred from homology"/>
<evidence type="ECO:0000313" key="13">
    <source>
        <dbReference type="Proteomes" id="UP001443914"/>
    </source>
</evidence>
<comment type="catalytic activity">
    <reaction evidence="9">
        <text>L-seryl-[protein] + ATP = O-phospho-L-seryl-[protein] + ADP + H(+)</text>
        <dbReference type="Rhea" id="RHEA:17989"/>
        <dbReference type="Rhea" id="RHEA-COMP:9863"/>
        <dbReference type="Rhea" id="RHEA-COMP:11604"/>
        <dbReference type="ChEBI" id="CHEBI:15378"/>
        <dbReference type="ChEBI" id="CHEBI:29999"/>
        <dbReference type="ChEBI" id="CHEBI:30616"/>
        <dbReference type="ChEBI" id="CHEBI:83421"/>
        <dbReference type="ChEBI" id="CHEBI:456216"/>
        <dbReference type="EC" id="2.7.11.1"/>
    </reaction>
</comment>
<evidence type="ECO:0000256" key="2">
    <source>
        <dbReference type="ARBA" id="ARBA00012513"/>
    </source>
</evidence>
<dbReference type="PROSITE" id="PS50032">
    <property type="entry name" value="KA1"/>
    <property type="match status" value="1"/>
</dbReference>
<keyword evidence="4" id="KW-0808">Transferase</keyword>
<dbReference type="InterPro" id="IPR001772">
    <property type="entry name" value="KA1_dom"/>
</dbReference>
<dbReference type="FunFam" id="3.30.310.80:FF:000006">
    <property type="entry name" value="Non-specific serine/threonine protein kinase"/>
    <property type="match status" value="1"/>
</dbReference>
<dbReference type="EMBL" id="JBDFQZ010000012">
    <property type="protein sequence ID" value="KAK9672231.1"/>
    <property type="molecule type" value="Genomic_DNA"/>
</dbReference>
<evidence type="ECO:0000256" key="6">
    <source>
        <dbReference type="ARBA" id="ARBA00022777"/>
    </source>
</evidence>
<dbReference type="GO" id="GO:0005524">
    <property type="term" value="F:ATP binding"/>
    <property type="evidence" value="ECO:0007669"/>
    <property type="project" value="UniProtKB-KW"/>
</dbReference>
<evidence type="ECO:0000256" key="9">
    <source>
        <dbReference type="ARBA" id="ARBA00048679"/>
    </source>
</evidence>
<evidence type="ECO:0000256" key="7">
    <source>
        <dbReference type="ARBA" id="ARBA00022840"/>
    </source>
</evidence>
<feature type="domain" description="KA1" evidence="11">
    <location>
        <begin position="216"/>
        <end position="264"/>
    </location>
</feature>
<dbReference type="PROSITE" id="PS50030">
    <property type="entry name" value="UBA"/>
    <property type="match status" value="1"/>
</dbReference>
<dbReference type="Pfam" id="PF00627">
    <property type="entry name" value="UBA"/>
    <property type="match status" value="1"/>
</dbReference>
<protein>
    <recommendedName>
        <fullName evidence="2">non-specific serine/threonine protein kinase</fullName>
        <ecNumber evidence="2">2.7.11.1</ecNumber>
    </recommendedName>
</protein>
<evidence type="ECO:0000256" key="1">
    <source>
        <dbReference type="ARBA" id="ARBA00006234"/>
    </source>
</evidence>
<dbReference type="CDD" id="cd14335">
    <property type="entry name" value="UBA_SnRK1_plant"/>
    <property type="match status" value="1"/>
</dbReference>
<keyword evidence="13" id="KW-1185">Reference proteome</keyword>
<evidence type="ECO:0000256" key="8">
    <source>
        <dbReference type="ARBA" id="ARBA00047899"/>
    </source>
</evidence>
<name>A0AAW1H851_SAPOF</name>
<accession>A0AAW1H851</accession>
<evidence type="ECO:0000259" key="10">
    <source>
        <dbReference type="PROSITE" id="PS50030"/>
    </source>
</evidence>
<evidence type="ECO:0000256" key="3">
    <source>
        <dbReference type="ARBA" id="ARBA00022527"/>
    </source>
</evidence>
<keyword evidence="5" id="KW-0547">Nucleotide-binding</keyword>
<evidence type="ECO:0000256" key="4">
    <source>
        <dbReference type="ARBA" id="ARBA00022679"/>
    </source>
</evidence>
<feature type="domain" description="UBA" evidence="10">
    <location>
        <begin position="42"/>
        <end position="82"/>
    </location>
</feature>